<dbReference type="Proteomes" id="UP001386955">
    <property type="component" value="Unassembled WGS sequence"/>
</dbReference>
<keyword evidence="3" id="KW-1185">Reference proteome</keyword>
<organism evidence="2 3">
    <name type="scientific">Psophocarpus tetragonolobus</name>
    <name type="common">Winged bean</name>
    <name type="synonym">Dolichos tetragonolobus</name>
    <dbReference type="NCBI Taxonomy" id="3891"/>
    <lineage>
        <taxon>Eukaryota</taxon>
        <taxon>Viridiplantae</taxon>
        <taxon>Streptophyta</taxon>
        <taxon>Embryophyta</taxon>
        <taxon>Tracheophyta</taxon>
        <taxon>Spermatophyta</taxon>
        <taxon>Magnoliopsida</taxon>
        <taxon>eudicotyledons</taxon>
        <taxon>Gunneridae</taxon>
        <taxon>Pentapetalae</taxon>
        <taxon>rosids</taxon>
        <taxon>fabids</taxon>
        <taxon>Fabales</taxon>
        <taxon>Fabaceae</taxon>
        <taxon>Papilionoideae</taxon>
        <taxon>50 kb inversion clade</taxon>
        <taxon>NPAAA clade</taxon>
        <taxon>indigoferoid/millettioid clade</taxon>
        <taxon>Phaseoleae</taxon>
        <taxon>Psophocarpus</taxon>
    </lineage>
</organism>
<reference evidence="2 3" key="1">
    <citation type="submission" date="2024-01" db="EMBL/GenBank/DDBJ databases">
        <title>The genomes of 5 underutilized Papilionoideae crops provide insights into root nodulation and disease resistanc.</title>
        <authorList>
            <person name="Jiang F."/>
        </authorList>
    </citation>
    <scope>NUCLEOTIDE SEQUENCE [LARGE SCALE GENOMIC DNA]</scope>
    <source>
        <strain evidence="2">DUOXIRENSHENG_FW03</strain>
        <tissue evidence="2">Leaves</tissue>
    </source>
</reference>
<evidence type="ECO:0000313" key="3">
    <source>
        <dbReference type="Proteomes" id="UP001386955"/>
    </source>
</evidence>
<keyword evidence="1" id="KW-0472">Membrane</keyword>
<protein>
    <submittedName>
        <fullName evidence="2">Uncharacterized protein</fullName>
    </submittedName>
</protein>
<name>A0AAN9XQS7_PSOTE</name>
<dbReference type="EMBL" id="JAYMYS010000002">
    <property type="protein sequence ID" value="KAK7404560.1"/>
    <property type="molecule type" value="Genomic_DNA"/>
</dbReference>
<keyword evidence="1" id="KW-1133">Transmembrane helix</keyword>
<proteinExistence type="predicted"/>
<evidence type="ECO:0000313" key="2">
    <source>
        <dbReference type="EMBL" id="KAK7404560.1"/>
    </source>
</evidence>
<feature type="transmembrane region" description="Helical" evidence="1">
    <location>
        <begin position="69"/>
        <end position="88"/>
    </location>
</feature>
<accession>A0AAN9XQS7</accession>
<evidence type="ECO:0000256" key="1">
    <source>
        <dbReference type="SAM" id="Phobius"/>
    </source>
</evidence>
<sequence>MLEINTKFVNDFEVAGKQAWVLCPDAELSQTRCFKKVDLSLLASDMRVIQTKPPSTCRYAASKKLSPRVLLSPFLYIVGMIVGLSWFGPPWECNEVAVINGKDPSKYCRIVGKNTKVRQIELVISSPVNIKFGQRGLPLVQ</sequence>
<comment type="caution">
    <text evidence="2">The sequence shown here is derived from an EMBL/GenBank/DDBJ whole genome shotgun (WGS) entry which is preliminary data.</text>
</comment>
<gene>
    <name evidence="2" type="ORF">VNO78_05512</name>
</gene>
<dbReference type="AlphaFoldDB" id="A0AAN9XQS7"/>
<keyword evidence="1" id="KW-0812">Transmembrane</keyword>